<dbReference type="PANTHER" id="PTHR43610:SF1">
    <property type="entry name" value="N-ACETYLTRANSFERASE DOMAIN-CONTAINING PROTEIN"/>
    <property type="match status" value="1"/>
</dbReference>
<dbReference type="Pfam" id="PF13302">
    <property type="entry name" value="Acetyltransf_3"/>
    <property type="match status" value="1"/>
</dbReference>
<protein>
    <submittedName>
        <fullName evidence="2">N-acetyltransferase</fullName>
    </submittedName>
</protein>
<dbReference type="OrthoDB" id="9795199at2"/>
<feature type="domain" description="N-acetyltransferase" evidence="1">
    <location>
        <begin position="12"/>
        <end position="148"/>
    </location>
</feature>
<evidence type="ECO:0000259" key="1">
    <source>
        <dbReference type="Pfam" id="PF13302"/>
    </source>
</evidence>
<dbReference type="Proteomes" id="UP000272528">
    <property type="component" value="Chromosome"/>
</dbReference>
<name>A0A3S9AC17_9BACL</name>
<dbReference type="RefSeq" id="WP_126019678.1">
    <property type="nucleotide sequence ID" value="NZ_CP034437.1"/>
</dbReference>
<evidence type="ECO:0000313" key="3">
    <source>
        <dbReference type="Proteomes" id="UP000272528"/>
    </source>
</evidence>
<accession>A0A3S9AC17</accession>
<dbReference type="GO" id="GO:0016747">
    <property type="term" value="F:acyltransferase activity, transferring groups other than amino-acyl groups"/>
    <property type="evidence" value="ECO:0007669"/>
    <property type="project" value="InterPro"/>
</dbReference>
<keyword evidence="2" id="KW-0808">Transferase</keyword>
<dbReference type="InterPro" id="IPR000182">
    <property type="entry name" value="GNAT_dom"/>
</dbReference>
<keyword evidence="3" id="KW-1185">Reference proteome</keyword>
<dbReference type="SUPFAM" id="SSF55729">
    <property type="entry name" value="Acyl-CoA N-acyltransferases (Nat)"/>
    <property type="match status" value="1"/>
</dbReference>
<dbReference type="EMBL" id="CP034437">
    <property type="protein sequence ID" value="AZN43279.1"/>
    <property type="molecule type" value="Genomic_DNA"/>
</dbReference>
<evidence type="ECO:0000313" key="2">
    <source>
        <dbReference type="EMBL" id="AZN43279.1"/>
    </source>
</evidence>
<proteinExistence type="predicted"/>
<dbReference type="AlphaFoldDB" id="A0A3S9AC17"/>
<organism evidence="2 3">
    <name type="scientific">Paenibacillus albus</name>
    <dbReference type="NCBI Taxonomy" id="2495582"/>
    <lineage>
        <taxon>Bacteria</taxon>
        <taxon>Bacillati</taxon>
        <taxon>Bacillota</taxon>
        <taxon>Bacilli</taxon>
        <taxon>Bacillales</taxon>
        <taxon>Paenibacillaceae</taxon>
        <taxon>Paenibacillus</taxon>
    </lineage>
</organism>
<gene>
    <name evidence="2" type="ORF">EJC50_29025</name>
</gene>
<sequence length="192" mass="21619">MDVKPIVLTGSRVQLEPLENGHVEGLYEAGRYPEIWEVTQGTMATLDDAKAYVDKALSLQGDVRFVIKDRASGAVLGSTRLFDISAANRSLEIGSTWLTPSVWRTSVNTECKYLLLKHCFETLGTIRVQLKTDLRNTRSQRAIERLGAVKEGVLRNHMILPNGIIRDSVYYSVLDREWPSVKERLESLMSPL</sequence>
<dbReference type="Gene3D" id="3.40.630.30">
    <property type="match status" value="1"/>
</dbReference>
<reference evidence="3" key="1">
    <citation type="submission" date="2018-12" db="EMBL/GenBank/DDBJ databases">
        <title>Genome sequence of Peanibacillus sp.</title>
        <authorList>
            <person name="Subramani G."/>
            <person name="Srinivasan S."/>
            <person name="Kim M.K."/>
        </authorList>
    </citation>
    <scope>NUCLEOTIDE SEQUENCE [LARGE SCALE GENOMIC DNA]</scope>
    <source>
        <strain evidence="3">18JY67-1</strain>
    </source>
</reference>
<dbReference type="PANTHER" id="PTHR43610">
    <property type="entry name" value="BLL6696 PROTEIN"/>
    <property type="match status" value="1"/>
</dbReference>
<dbReference type="KEGG" id="palb:EJC50_29025"/>
<dbReference type="InterPro" id="IPR016181">
    <property type="entry name" value="Acyl_CoA_acyltransferase"/>
</dbReference>